<comment type="subcellular location">
    <subcellularLocation>
        <location evidence="1">Nucleus</location>
    </subcellularLocation>
</comment>
<dbReference type="Gene3D" id="1.10.40.30">
    <property type="entry name" value="Fumarase/aspartase (C-terminal domain)"/>
    <property type="match status" value="1"/>
</dbReference>
<keyword evidence="7" id="KW-0658">Purine biosynthesis</keyword>
<evidence type="ECO:0000256" key="3">
    <source>
        <dbReference type="ARBA" id="ARBA00004734"/>
    </source>
</evidence>
<dbReference type="SMART" id="SM00380">
    <property type="entry name" value="AP2"/>
    <property type="match status" value="1"/>
</dbReference>
<dbReference type="NCBIfam" id="TIGR00928">
    <property type="entry name" value="purB"/>
    <property type="match status" value="1"/>
</dbReference>
<dbReference type="PRINTS" id="PR00367">
    <property type="entry name" value="ETHRSPELEMNT"/>
</dbReference>
<keyword evidence="8" id="KW-0805">Transcription regulation</keyword>
<dbReference type="Pfam" id="PF00206">
    <property type="entry name" value="Lyase_1"/>
    <property type="match status" value="1"/>
</dbReference>
<sequence length="813" mass="91310">MAFGNIQEPDGEILKNVWANFIRTPQTDKGSIHVSEVSRTWETLPTLDDIPEGSKERYPSLDMSMEAQEWTEILDAIASFPSETNHEPLTNPTTDSCFLPSRVSCKTRKYRGVRRRPWGKFAAEIRDSTRNGVRIWLGTFQTAEEAAMAYDKAAVRIRGTQKAHTNFQLETVIKAMEMDCNSNYYPINSSNTSQPLRSGHKIGLRTRKEAIRAYDEVVDGMVENQCALSCCSTKKYSCGLLGSEETWLGSRKRRRSDKDCMFEEVEMQKMTFEITISQMELNFSSMALTNPKIPSFGFSPTGIFLNPSKSVRLASHHRLPRVSCSVSTTDSPKLVTSRKVVEMAGVSSRDLEMSNLTALSPLDGRYWGKVKDLASSLSEFGLIYFRVLVEIKWLLKLSSIPEVTEVPSFSKEAQSYLQGIIDGFSLDDALEIKKIERVTNHDVKAVEYFLKQKCESQPEIAKVLEFFHFACTSEDINNLSHALMLQESLSSVILPSMDELIKSISLMAKNFAYVPMLSRTHGQPATPTTLGKEMAIFAVRLSEERRYLSETKIKGKFAGAVGNYNAHISAYSNIDWPHVAEEFVTSLGLTFNPYVTQIEPHDYMARLFNNISQFNNILIDFDRDIWSYISLGYFKQTTKAGEIGSSTMPHKVNPIDFENSEGNLGKANAELTFLSMKLPISRMQRDLTDSTVLRNMGGALGHSLLAYKSAIQGIGKLQVNEARLKEDLDDNWEVLAEPIQTVMRRYGVPEPYEKLKELTRGKAVNEESIRTFIKGLELPAEAKDQLLELTPHTYVGAAAALALAVDEALHLGH</sequence>
<dbReference type="InterPro" id="IPR016177">
    <property type="entry name" value="DNA-bd_dom_sf"/>
</dbReference>
<evidence type="ECO:0000256" key="14">
    <source>
        <dbReference type="ARBA" id="ARBA00030717"/>
    </source>
</evidence>
<dbReference type="FunFam" id="1.20.200.10:FF:000004">
    <property type="entry name" value="Adenylosuccinate lyase"/>
    <property type="match status" value="1"/>
</dbReference>
<dbReference type="FunFam" id="1.10.275.10:FF:000003">
    <property type="entry name" value="Adenylosuccinate lyase"/>
    <property type="match status" value="1"/>
</dbReference>
<dbReference type="GO" id="GO:0003677">
    <property type="term" value="F:DNA binding"/>
    <property type="evidence" value="ECO:0007669"/>
    <property type="project" value="UniProtKB-KW"/>
</dbReference>
<dbReference type="SUPFAM" id="SSF48557">
    <property type="entry name" value="L-aspartase-like"/>
    <property type="match status" value="1"/>
</dbReference>
<protein>
    <recommendedName>
        <fullName evidence="6">Adenylosuccinate lyase</fullName>
        <ecNumber evidence="5">4.3.2.2</ecNumber>
    </recommendedName>
    <alternativeName>
        <fullName evidence="14">Adenylosuccinase</fullName>
    </alternativeName>
</protein>
<dbReference type="GO" id="GO:0005634">
    <property type="term" value="C:nucleus"/>
    <property type="evidence" value="ECO:0007669"/>
    <property type="project" value="UniProtKB-SubCell"/>
</dbReference>
<evidence type="ECO:0000256" key="7">
    <source>
        <dbReference type="ARBA" id="ARBA00022755"/>
    </source>
</evidence>
<keyword evidence="12" id="KW-0539">Nucleus</keyword>
<dbReference type="InterPro" id="IPR022761">
    <property type="entry name" value="Fumarate_lyase_N"/>
</dbReference>
<dbReference type="Gene3D" id="3.30.730.10">
    <property type="entry name" value="AP2/ERF domain"/>
    <property type="match status" value="1"/>
</dbReference>
<evidence type="ECO:0000256" key="1">
    <source>
        <dbReference type="ARBA" id="ARBA00004123"/>
    </source>
</evidence>
<dbReference type="InterPro" id="IPR013539">
    <property type="entry name" value="PurB_C"/>
</dbReference>
<evidence type="ECO:0000256" key="11">
    <source>
        <dbReference type="ARBA" id="ARBA00023239"/>
    </source>
</evidence>
<dbReference type="FunFam" id="1.10.40.30:FF:000004">
    <property type="entry name" value="Adenylosuccinate lyase"/>
    <property type="match status" value="1"/>
</dbReference>
<organism evidence="16 17">
    <name type="scientific">Arabidopsis arenosa</name>
    <name type="common">Sand rock-cress</name>
    <name type="synonym">Cardaminopsis arenosa</name>
    <dbReference type="NCBI Taxonomy" id="38785"/>
    <lineage>
        <taxon>Eukaryota</taxon>
        <taxon>Viridiplantae</taxon>
        <taxon>Streptophyta</taxon>
        <taxon>Embryophyta</taxon>
        <taxon>Tracheophyta</taxon>
        <taxon>Spermatophyta</taxon>
        <taxon>Magnoliopsida</taxon>
        <taxon>eudicotyledons</taxon>
        <taxon>Gunneridae</taxon>
        <taxon>Pentapetalae</taxon>
        <taxon>rosids</taxon>
        <taxon>malvids</taxon>
        <taxon>Brassicales</taxon>
        <taxon>Brassicaceae</taxon>
        <taxon>Camelineae</taxon>
        <taxon>Arabidopsis</taxon>
    </lineage>
</organism>
<dbReference type="InterPro" id="IPR036955">
    <property type="entry name" value="AP2/ERF_dom_sf"/>
</dbReference>
<dbReference type="SUPFAM" id="SSF54171">
    <property type="entry name" value="DNA-binding domain"/>
    <property type="match status" value="1"/>
</dbReference>
<dbReference type="EMBL" id="LR999457">
    <property type="protein sequence ID" value="CAE6189157.1"/>
    <property type="molecule type" value="Genomic_DNA"/>
</dbReference>
<dbReference type="PRINTS" id="PR00149">
    <property type="entry name" value="FUMRATELYASE"/>
</dbReference>
<evidence type="ECO:0000256" key="6">
    <source>
        <dbReference type="ARBA" id="ARBA00017058"/>
    </source>
</evidence>
<dbReference type="InterPro" id="IPR004769">
    <property type="entry name" value="Pur_lyase"/>
</dbReference>
<comment type="pathway">
    <text evidence="3">Purine metabolism; AMP biosynthesis via de novo pathway; AMP from IMP: step 2/2.</text>
</comment>
<keyword evidence="9" id="KW-0238">DNA-binding</keyword>
<evidence type="ECO:0000256" key="10">
    <source>
        <dbReference type="ARBA" id="ARBA00023163"/>
    </source>
</evidence>
<dbReference type="GO" id="GO:0003700">
    <property type="term" value="F:DNA-binding transcription factor activity"/>
    <property type="evidence" value="ECO:0007669"/>
    <property type="project" value="InterPro"/>
</dbReference>
<dbReference type="Pfam" id="PF00847">
    <property type="entry name" value="AP2"/>
    <property type="match status" value="1"/>
</dbReference>
<evidence type="ECO:0000256" key="9">
    <source>
        <dbReference type="ARBA" id="ARBA00023125"/>
    </source>
</evidence>
<name>A0A8S2AVS1_ARAAE</name>
<evidence type="ECO:0000313" key="17">
    <source>
        <dbReference type="Proteomes" id="UP000682877"/>
    </source>
</evidence>
<dbReference type="PROSITE" id="PS51032">
    <property type="entry name" value="AP2_ERF"/>
    <property type="match status" value="1"/>
</dbReference>
<dbReference type="EC" id="4.3.2.2" evidence="5"/>
<reference evidence="16" key="1">
    <citation type="submission" date="2021-01" db="EMBL/GenBank/DDBJ databases">
        <authorList>
            <person name="Bezrukov I."/>
        </authorList>
    </citation>
    <scope>NUCLEOTIDE SEQUENCE</scope>
</reference>
<dbReference type="GO" id="GO:0004018">
    <property type="term" value="F:N6-(1,2-dicarboxyethyl)AMP AMP-lyase (fumarate-forming) activity"/>
    <property type="evidence" value="ECO:0007669"/>
    <property type="project" value="InterPro"/>
</dbReference>
<dbReference type="PROSITE" id="PS00163">
    <property type="entry name" value="FUMARATE_LYASES"/>
    <property type="match status" value="1"/>
</dbReference>
<dbReference type="InterPro" id="IPR000362">
    <property type="entry name" value="Fumarate_lyase_fam"/>
</dbReference>
<evidence type="ECO:0000256" key="5">
    <source>
        <dbReference type="ARBA" id="ARBA00012339"/>
    </source>
</evidence>
<dbReference type="Pfam" id="PF08328">
    <property type="entry name" value="ASL_C"/>
    <property type="match status" value="1"/>
</dbReference>
<dbReference type="InterPro" id="IPR047136">
    <property type="entry name" value="PurB_bact"/>
</dbReference>
<dbReference type="Gene3D" id="1.20.200.10">
    <property type="entry name" value="Fumarase/aspartase (Central domain)"/>
    <property type="match status" value="1"/>
</dbReference>
<dbReference type="Gene3D" id="1.10.275.10">
    <property type="entry name" value="Fumarase/aspartase (N-terminal domain)"/>
    <property type="match status" value="1"/>
</dbReference>
<dbReference type="InterPro" id="IPR008948">
    <property type="entry name" value="L-Aspartase-like"/>
</dbReference>
<feature type="domain" description="AP2/ERF" evidence="15">
    <location>
        <begin position="109"/>
        <end position="168"/>
    </location>
</feature>
<dbReference type="PANTHER" id="PTHR43411:SF1">
    <property type="entry name" value="ADENYLOSUCCINATE LYASE"/>
    <property type="match status" value="1"/>
</dbReference>
<proteinExistence type="inferred from homology"/>
<gene>
    <name evidence="16" type="ORF">AARE701A_LOCUS19066</name>
</gene>
<dbReference type="Proteomes" id="UP000682877">
    <property type="component" value="Chromosome 7"/>
</dbReference>
<dbReference type="GO" id="GO:0006188">
    <property type="term" value="P:IMP biosynthetic process"/>
    <property type="evidence" value="ECO:0007669"/>
    <property type="project" value="InterPro"/>
</dbReference>
<evidence type="ECO:0000256" key="12">
    <source>
        <dbReference type="ARBA" id="ARBA00023242"/>
    </source>
</evidence>
<keyword evidence="11" id="KW-0456">Lyase</keyword>
<keyword evidence="10" id="KW-0804">Transcription</keyword>
<accession>A0A8S2AVS1</accession>
<comment type="pathway">
    <text evidence="2">Purine metabolism; IMP biosynthesis via de novo pathway; 5-amino-1-(5-phospho-D-ribosyl)imidazole-4-carboxamide from 5-amino-1-(5-phospho-D-ribosyl)imidazole-4-carboxylate: step 2/2.</text>
</comment>
<evidence type="ECO:0000259" key="15">
    <source>
        <dbReference type="PROSITE" id="PS51032"/>
    </source>
</evidence>
<keyword evidence="17" id="KW-1185">Reference proteome</keyword>
<dbReference type="InterPro" id="IPR020557">
    <property type="entry name" value="Fumarate_lyase_CS"/>
</dbReference>
<evidence type="ECO:0000256" key="2">
    <source>
        <dbReference type="ARBA" id="ARBA00004706"/>
    </source>
</evidence>
<dbReference type="CDD" id="cd01598">
    <property type="entry name" value="PurB"/>
    <property type="match status" value="1"/>
</dbReference>
<evidence type="ECO:0000256" key="13">
    <source>
        <dbReference type="ARBA" id="ARBA00024343"/>
    </source>
</evidence>
<dbReference type="AlphaFoldDB" id="A0A8S2AVS1"/>
<evidence type="ECO:0000256" key="8">
    <source>
        <dbReference type="ARBA" id="ARBA00023015"/>
    </source>
</evidence>
<dbReference type="InterPro" id="IPR024083">
    <property type="entry name" value="Fumarase/histidase_N"/>
</dbReference>
<dbReference type="FunFam" id="3.30.730.10:FF:000001">
    <property type="entry name" value="Ethylene-responsive transcription factor 2"/>
    <property type="match status" value="1"/>
</dbReference>
<dbReference type="InterPro" id="IPR001471">
    <property type="entry name" value="AP2/ERF_dom"/>
</dbReference>
<dbReference type="NCBIfam" id="NF006764">
    <property type="entry name" value="PRK09285.1"/>
    <property type="match status" value="1"/>
</dbReference>
<evidence type="ECO:0000256" key="4">
    <source>
        <dbReference type="ARBA" id="ARBA00008273"/>
    </source>
</evidence>
<comment type="similarity">
    <text evidence="13">Belongs to the AP2/ERF transcription factor family. ERF subfamily.</text>
</comment>
<comment type="similarity">
    <text evidence="4">Belongs to the lyase 1 family. Adenylosuccinate lyase subfamily.</text>
</comment>
<evidence type="ECO:0000313" key="16">
    <source>
        <dbReference type="EMBL" id="CAE6189157.1"/>
    </source>
</evidence>
<dbReference type="CDD" id="cd00018">
    <property type="entry name" value="AP2"/>
    <property type="match status" value="1"/>
</dbReference>
<dbReference type="PANTHER" id="PTHR43411">
    <property type="entry name" value="ADENYLOSUCCINATE LYASE"/>
    <property type="match status" value="1"/>
</dbReference>